<feature type="domain" description="DUF6378" evidence="2">
    <location>
        <begin position="45"/>
        <end position="105"/>
    </location>
</feature>
<gene>
    <name evidence="3" type="ORF">SEA_TAQUITO_57</name>
</gene>
<dbReference type="Proteomes" id="UP000224956">
    <property type="component" value="Segment"/>
</dbReference>
<keyword evidence="4" id="KW-1185">Reference proteome</keyword>
<evidence type="ECO:0000259" key="2">
    <source>
        <dbReference type="Pfam" id="PF19905"/>
    </source>
</evidence>
<reference evidence="3 4" key="1">
    <citation type="submission" date="2016-07" db="EMBL/GenBank/DDBJ databases">
        <authorList>
            <person name="Henderson J.H."/>
            <person name="Agbayani G."/>
            <person name="Akanbi A."/>
            <person name="Allen L."/>
            <person name="Anton T."/>
            <person name="Bauer V."/>
            <person name="Benoit R."/>
            <person name="Bhakta Y."/>
            <person name="Binongcal M.A."/>
            <person name="Bobovsky T."/>
            <person name="Bual H."/>
            <person name="Calley B."/>
            <person name="Clark M."/>
            <person name="Conahan B."/>
            <person name="Cone E."/>
            <person name="Dardis C."/>
            <person name="Fangman M."/>
            <person name="Flatgard B."/>
            <person name="Focht K."/>
            <person name="Geraci K."/>
            <person name="Goodwin B."/>
            <person name="Hanson H."/>
            <person name="Hunt G."/>
            <person name="Hutton S."/>
            <person name="Illback M."/>
            <person name="Jamsa A."/>
            <person name="Konzek B."/>
            <person name="Kraus A."/>
            <person name="Kuenzi M."/>
            <person name="Laird K."/>
            <person name="Lieb M."/>
            <person name="MacKenzie A."/>
            <person name="Maurer K."/>
            <person name="Miera M."/>
            <person name="Mishler B."/>
            <person name="Naughton C."/>
            <person name="Nease R."/>
            <person name="Nelson B."/>
            <person name="Nigg N."/>
            <person name="O'Sullivan K."/>
            <person name="Orion I."/>
            <person name="Peterson C."/>
            <person name="Peterson S."/>
            <person name="Roletto M."/>
            <person name="Rush L."/>
            <person name="Schlatter T."/>
            <person name="Seidl R."/>
            <person name="Sevy E."/>
            <person name="Sonderby V."/>
            <person name="Souers H."/>
            <person name="Syvertson H."/>
            <person name="Taggard K."/>
            <person name="Takasugi J."/>
            <person name="Tietge S."/>
            <person name="Vasquez C."/>
            <person name="Velasco R."/>
            <person name="Virk M."/>
            <person name="Vologdin S."/>
            <person name="Wing S."/>
            <person name="Winslow J."/>
            <person name="Young E."/>
            <person name="Cunanan N."/>
            <person name="Dasiuk E."/>
            <person name="Fudge K."/>
            <person name="Murphy A."/>
            <person name="Poxleitner M.K."/>
            <person name="Ettinger A.-S.H."/>
            <person name="Anders K.R."/>
            <person name="Schaff J.E."/>
            <person name="Dashiell C.L."/>
            <person name="Macialek J.A."/>
            <person name="Braun M.A."/>
            <person name="Delesalle V.A."/>
            <person name="Hughes L.E."/>
            <person name="Ware V.C."/>
            <person name="Bradley K.W."/>
            <person name="Barker L.P."/>
            <person name="Asai D.J."/>
            <person name="Bowman C.A."/>
            <person name="Russell D.A."/>
            <person name="Pope W.H."/>
            <person name="Jacobs-Sera D."/>
            <person name="Hendrix R.W."/>
            <person name="Hatfull G.F."/>
        </authorList>
    </citation>
    <scope>NUCLEOTIDE SEQUENCE [LARGE SCALE GENOMIC DNA]</scope>
</reference>
<name>A0A1D8EQ58_9CAUD</name>
<evidence type="ECO:0000313" key="3">
    <source>
        <dbReference type="EMBL" id="AOT23177.1"/>
    </source>
</evidence>
<accession>A0A1D8EQ58</accession>
<feature type="region of interest" description="Disordered" evidence="1">
    <location>
        <begin position="118"/>
        <end position="139"/>
    </location>
</feature>
<dbReference type="InterPro" id="IPR045958">
    <property type="entry name" value="DUF6378"/>
</dbReference>
<proteinExistence type="predicted"/>
<organism evidence="3 4">
    <name type="scientific">Mycobacterium phage Taquito</name>
    <dbReference type="NCBI Taxonomy" id="1897500"/>
    <lineage>
        <taxon>Viruses</taxon>
        <taxon>Duplodnaviria</taxon>
        <taxon>Heunggongvirae</taxon>
        <taxon>Uroviricota</taxon>
        <taxon>Caudoviricetes</taxon>
        <taxon>Weiservirinae</taxon>
        <taxon>Fionnbharthvirus</taxon>
        <taxon>Fionnbharthvirus taquito</taxon>
    </lineage>
</organism>
<sequence length="139" mass="15463">MTEAGDPTMWRDDDSKAAQLLGDAGDLSVTFNRWLPGDPVPVPENVLQEAQRLIFGDREQQYGNPSESFDRIAGLWSAYIGTELNGLDVANLMILLKVSRTKSTSRPSWPRCTRWRTSTICGSSRPPTARRPPGRRSTS</sequence>
<evidence type="ECO:0000256" key="1">
    <source>
        <dbReference type="SAM" id="MobiDB-lite"/>
    </source>
</evidence>
<dbReference type="Pfam" id="PF19905">
    <property type="entry name" value="DUF6378"/>
    <property type="match status" value="1"/>
</dbReference>
<evidence type="ECO:0000313" key="4">
    <source>
        <dbReference type="Proteomes" id="UP000224956"/>
    </source>
</evidence>
<protein>
    <recommendedName>
        <fullName evidence="2">DUF6378 domain-containing protein</fullName>
    </recommendedName>
</protein>
<dbReference type="EMBL" id="KX621007">
    <property type="protein sequence ID" value="AOT23177.1"/>
    <property type="molecule type" value="Genomic_DNA"/>
</dbReference>